<proteinExistence type="predicted"/>
<organism evidence="1">
    <name type="scientific">Arundo donax</name>
    <name type="common">Giant reed</name>
    <name type="synonym">Donax arundinaceus</name>
    <dbReference type="NCBI Taxonomy" id="35708"/>
    <lineage>
        <taxon>Eukaryota</taxon>
        <taxon>Viridiplantae</taxon>
        <taxon>Streptophyta</taxon>
        <taxon>Embryophyta</taxon>
        <taxon>Tracheophyta</taxon>
        <taxon>Spermatophyta</taxon>
        <taxon>Magnoliopsida</taxon>
        <taxon>Liliopsida</taxon>
        <taxon>Poales</taxon>
        <taxon>Poaceae</taxon>
        <taxon>PACMAD clade</taxon>
        <taxon>Arundinoideae</taxon>
        <taxon>Arundineae</taxon>
        <taxon>Arundo</taxon>
    </lineage>
</organism>
<evidence type="ECO:0000313" key="1">
    <source>
        <dbReference type="EMBL" id="JAD33925.1"/>
    </source>
</evidence>
<sequence length="27" mass="3198">MIGSISLFFKYHFSHIVVSFVLIQKKK</sequence>
<accession>A0A0A8ZB07</accession>
<name>A0A0A8ZB07_ARUDO</name>
<reference evidence="1" key="2">
    <citation type="journal article" date="2015" name="Data Brief">
        <title>Shoot transcriptome of the giant reed, Arundo donax.</title>
        <authorList>
            <person name="Barrero R.A."/>
            <person name="Guerrero F.D."/>
            <person name="Moolhuijzen P."/>
            <person name="Goolsby J.A."/>
            <person name="Tidwell J."/>
            <person name="Bellgard S.E."/>
            <person name="Bellgard M.I."/>
        </authorList>
    </citation>
    <scope>NUCLEOTIDE SEQUENCE</scope>
    <source>
        <tissue evidence="1">Shoot tissue taken approximately 20 cm above the soil surface</tissue>
    </source>
</reference>
<dbReference type="EMBL" id="GBRH01263970">
    <property type="protein sequence ID" value="JAD33925.1"/>
    <property type="molecule type" value="Transcribed_RNA"/>
</dbReference>
<reference evidence="1" key="1">
    <citation type="submission" date="2014-09" db="EMBL/GenBank/DDBJ databases">
        <authorList>
            <person name="Magalhaes I.L.F."/>
            <person name="Oliveira U."/>
            <person name="Santos F.R."/>
            <person name="Vidigal T.H.D.A."/>
            <person name="Brescovit A.D."/>
            <person name="Santos A.J."/>
        </authorList>
    </citation>
    <scope>NUCLEOTIDE SEQUENCE</scope>
    <source>
        <tissue evidence="1">Shoot tissue taken approximately 20 cm above the soil surface</tissue>
    </source>
</reference>
<dbReference type="AlphaFoldDB" id="A0A0A8ZB07"/>
<protein>
    <submittedName>
        <fullName evidence="1">Uncharacterized protein</fullName>
    </submittedName>
</protein>